<dbReference type="CDD" id="cd08829">
    <property type="entry name" value="SPFH_paraslipin"/>
    <property type="match status" value="1"/>
</dbReference>
<protein>
    <recommendedName>
        <fullName evidence="5">PI3K/PI4K catalytic domain-containing protein</fullName>
    </recommendedName>
</protein>
<dbReference type="Proteomes" id="UP001177023">
    <property type="component" value="Unassembled WGS sequence"/>
</dbReference>
<feature type="non-terminal residue" evidence="6">
    <location>
        <position position="1"/>
    </location>
</feature>
<dbReference type="SUPFAM" id="SSF56112">
    <property type="entry name" value="Protein kinase-like (PK-like)"/>
    <property type="match status" value="1"/>
</dbReference>
<dbReference type="Pfam" id="PF00454">
    <property type="entry name" value="PI3_PI4_kinase"/>
    <property type="match status" value="1"/>
</dbReference>
<evidence type="ECO:0000256" key="1">
    <source>
        <dbReference type="ARBA" id="ARBA00004173"/>
    </source>
</evidence>
<comment type="caution">
    <text evidence="6">The sequence shown here is derived from an EMBL/GenBank/DDBJ whole genome shotgun (WGS) entry which is preliminary data.</text>
</comment>
<dbReference type="GO" id="GO:0005739">
    <property type="term" value="C:mitochondrion"/>
    <property type="evidence" value="ECO:0007669"/>
    <property type="project" value="UniProtKB-SubCell"/>
</dbReference>
<dbReference type="GO" id="GO:0031932">
    <property type="term" value="C:TORC2 complex"/>
    <property type="evidence" value="ECO:0007669"/>
    <property type="project" value="TreeGrafter"/>
</dbReference>
<feature type="domain" description="PI3K/PI4K catalytic" evidence="5">
    <location>
        <begin position="1550"/>
        <end position="1876"/>
    </location>
</feature>
<dbReference type="Pfam" id="PF16200">
    <property type="entry name" value="Band_7_C"/>
    <property type="match status" value="1"/>
</dbReference>
<dbReference type="SMART" id="SM00146">
    <property type="entry name" value="PI3Kc"/>
    <property type="match status" value="1"/>
</dbReference>
<dbReference type="InterPro" id="IPR011009">
    <property type="entry name" value="Kinase-like_dom_sf"/>
</dbReference>
<dbReference type="InterPro" id="IPR001972">
    <property type="entry name" value="Stomatin_HflK_fam"/>
</dbReference>
<dbReference type="GO" id="GO:0016020">
    <property type="term" value="C:membrane"/>
    <property type="evidence" value="ECO:0007669"/>
    <property type="project" value="InterPro"/>
</dbReference>
<keyword evidence="7" id="KW-1185">Reference proteome</keyword>
<evidence type="ECO:0000313" key="6">
    <source>
        <dbReference type="EMBL" id="CAJ0567615.1"/>
    </source>
</evidence>
<dbReference type="GO" id="GO:0031929">
    <property type="term" value="P:TOR signaling"/>
    <property type="evidence" value="ECO:0007669"/>
    <property type="project" value="TreeGrafter"/>
</dbReference>
<dbReference type="PRINTS" id="PR00721">
    <property type="entry name" value="STOMATIN"/>
</dbReference>
<feature type="region of interest" description="Disordered" evidence="4">
    <location>
        <begin position="557"/>
        <end position="576"/>
    </location>
</feature>
<dbReference type="SUPFAM" id="SSF117892">
    <property type="entry name" value="Band 7/SPFH domain"/>
    <property type="match status" value="1"/>
</dbReference>
<dbReference type="InterPro" id="IPR032435">
    <property type="entry name" value="STML2-like_C"/>
</dbReference>
<organism evidence="6 7">
    <name type="scientific">Mesorhabditis spiculigera</name>
    <dbReference type="NCBI Taxonomy" id="96644"/>
    <lineage>
        <taxon>Eukaryota</taxon>
        <taxon>Metazoa</taxon>
        <taxon>Ecdysozoa</taxon>
        <taxon>Nematoda</taxon>
        <taxon>Chromadorea</taxon>
        <taxon>Rhabditida</taxon>
        <taxon>Rhabditina</taxon>
        <taxon>Rhabditomorpha</taxon>
        <taxon>Rhabditoidea</taxon>
        <taxon>Rhabditidae</taxon>
        <taxon>Mesorhabditinae</taxon>
        <taxon>Mesorhabditis</taxon>
    </lineage>
</organism>
<comment type="similarity">
    <text evidence="2">Belongs to the band 7/mec-2 family.</text>
</comment>
<dbReference type="PANTHER" id="PTHR11139:SF119">
    <property type="entry name" value="SERINE_THREONINE-PROTEIN KINASE SMG1"/>
    <property type="match status" value="1"/>
</dbReference>
<reference evidence="6" key="1">
    <citation type="submission" date="2023-06" db="EMBL/GenBank/DDBJ databases">
        <authorList>
            <person name="Delattre M."/>
        </authorList>
    </citation>
    <scope>NUCLEOTIDE SEQUENCE</scope>
    <source>
        <strain evidence="6">AF72</strain>
    </source>
</reference>
<dbReference type="InterPro" id="IPR036940">
    <property type="entry name" value="PI3/4_kinase_cat_sf"/>
</dbReference>
<accession>A0AA36CFY5</accession>
<dbReference type="GO" id="GO:0005634">
    <property type="term" value="C:nucleus"/>
    <property type="evidence" value="ECO:0007669"/>
    <property type="project" value="TreeGrafter"/>
</dbReference>
<dbReference type="EMBL" id="CATQJA010001521">
    <property type="protein sequence ID" value="CAJ0567615.1"/>
    <property type="molecule type" value="Genomic_DNA"/>
</dbReference>
<sequence>MGKFHKVLEPGVNILIPLVDKIKHVQSLKEIAIEIPQQGAITIDNVQLQIDGVLYLRVVDPFKASYGVDDPEFAVTQIAQTTMRSEVGKISLDMVFKERETLNESIVEAINKAASPWGITCLRYEIRDMQMPAKIQEAMQMQVEAERRKRAAILESEGQRVAAINVAEGKKKAQVLASEAKELEQMNIARGQAQAIQVYAEARAAALERIAAAMEKNEGSGAASLTIAEQYVEAFSKLAKETNTIILPANIQEPSAMVAQAMAVYKSITSENRRAERPHVASEEWDEFAWLRAAAVVGFIILVCGCSCLVSLCKSSTRTRVTRYDLLSVKEVYPHLASDSDHEFFVTNSQILANASVSSPKHISNLNAGNAETQLDMLTDLLSLGDELCPKSRSLVDDWISGLVTSVEKAAVPSLNQESAVALWRRVSNRVLISAGVSPKLMEKSCGVQKKIVDHMFTADDFGLVMQFLLHRQIPVFQNSGTGWAKELMDQLSSMLIRDEQEMTLLERWRWALGQAANYCIENRMRTIYGGAMETFSEISKELNRLAKEVVSGNSSQKTVPEFKKPSGRREEAEENGVVDYTPQRALTDIEEWWRIRLLIEFFELLEKLMFYARSGTAFPICPTNEAAFNFFVQNLKACQEWLARTYLSVMALAYTAGAYAQVIRVGGAVFRDFETKQHAKTTSPEGVDAAQPRLSGTLLAATQWMIRAMVQLGDEESVIGIGKWLSPIVSGDLTWVFICADVAAARWEMAIGKLRQILLPVNEETPDSRFAREMMLHCIESIRLPELMNPTGCPLNLSVWTLMGSDSSSTFPDAPPGFDTRAFERCRDLCIFGKVEKGESAALPWNFLEKSKETEHLLLTTMRRNEMTDIEYSFANEALAVFSQEGPSRLHTRLSIVETISRCISNRMFRKGSDLTEAHGAILAELDPAFILKNSAFDLGERLTLARKMILWTERLASHASIESHIALARLARKRDNKLLSGVHLMKAASLSSTSETPFVAQTRIAVQGAKNLWDSATQEVRASHFVRLFGLATKTFDIDLMNRVSIPPPNVNNHIRAQNGFTPNSAQNNHAATNGPFHLQQESLETVATAEASVLLSRWLLEDPQLVNHIPPELNQHPLMSQVSRGYHEFGFGDLAGGLLLHATKIAPSVTKAHQNLADWALAHAKEYGFVPERDAFIQYLAVYYPELEAPECLLRDENFTAVWAAQLARRRNLLSIGVNALFGTLNNASTESTGKQSIRGVQSCLRLLDLLVDHAELVDEPMKRGLSRMDKRQWVSLLPQLFARLTHPARLVRETVVDLLMQIGRAAPHAIIYQVVVGASSQMLIDGDDVVEVYSNEGPDHRRERSLMWEGCRKIEQSLLQHYPALVTDVRVFVDELQKINLLPEERWAFVLANINQDMDKRLAHLRAESERTMKAEHLDEKERQEIVQEKTRLITTPVYRLLDDLYDRTFQESSMTSNEKAFVKQFGDQVRSTFAMSRENRHLPDKAWAPFKQLLALLIQRTSRRVIPILQLSEINDHLAKLNGSVVPMPGQEHRDYSQVVNVERLGKQVLVLPTKTRPKKLVFVGSDGKEQYFLFKGQEDLHLDERIMQLLNICNLLLRGSAITKSEWPHFEARHYALYRKWQTRSLAQKRAQNKNRDDASLAAVERPVEMYTKKLRAAFKEKGVPAEHVSERSRWPAAVLQGLMKEMIEETPRNLVSRELWMRSGCSDGWWRVTSRMARSTAVMSIIGAVLGLGDRHLDNLLVNLETGQLVHIDYNVCFDKGRQLRVPETVPFRLTQNMVQALGPTQVEGTYRESCEKTLTVLRDGRQTLINMLDAFVYDPLIDWANATDHLVMSAASVNVAVALAVYGTDSRVVEAKPLARQMFAVRLREYGFLWRANSAELAEALCNLTDVLRHEQSQLALAQNAWKDQGKLENSRDEAFQKFKAAIHGHHHLMKNFRPLLRALSTCDERFANYSRLYRESFADPVVYTHTALEANPPQLAMAVELLRNLDASMNSVYSDLLALQVDLARNQKQEQNVYARGVSKKVEARLEGRIDANDPDRAYTPQEQVEQWIDASTSLANLALILLFRAQSAKADGNVMGGRDRIGQLQPPVRGASSGHRLHESPTNIHDPEYLERFVEK</sequence>
<gene>
    <name evidence="6" type="ORF">MSPICULIGERA_LOCUS6159</name>
</gene>
<comment type="subcellular location">
    <subcellularLocation>
        <location evidence="1">Mitochondrion</location>
    </subcellularLocation>
</comment>
<dbReference type="InterPro" id="IPR036013">
    <property type="entry name" value="Band_7/SPFH_dom_sf"/>
</dbReference>
<dbReference type="Gene3D" id="3.30.1010.10">
    <property type="entry name" value="Phosphatidylinositol 3-kinase Catalytic Subunit, Chain A, domain 4"/>
    <property type="match status" value="1"/>
</dbReference>
<dbReference type="PROSITE" id="PS50290">
    <property type="entry name" value="PI3_4_KINASE_3"/>
    <property type="match status" value="1"/>
</dbReference>
<dbReference type="Gene3D" id="3.30.479.30">
    <property type="entry name" value="Band 7 domain"/>
    <property type="match status" value="1"/>
</dbReference>
<dbReference type="InterPro" id="IPR031559">
    <property type="entry name" value="SMG1"/>
</dbReference>
<name>A0AA36CFY5_9BILA</name>
<dbReference type="SMART" id="SM00244">
    <property type="entry name" value="PHB"/>
    <property type="match status" value="1"/>
</dbReference>
<proteinExistence type="inferred from homology"/>
<dbReference type="Gene3D" id="1.10.1070.11">
    <property type="entry name" value="Phosphatidylinositol 3-/4-kinase, catalytic domain"/>
    <property type="match status" value="1"/>
</dbReference>
<dbReference type="GO" id="GO:0031931">
    <property type="term" value="C:TORC1 complex"/>
    <property type="evidence" value="ECO:0007669"/>
    <property type="project" value="TreeGrafter"/>
</dbReference>
<dbReference type="GO" id="GO:0016242">
    <property type="term" value="P:negative regulation of macroautophagy"/>
    <property type="evidence" value="ECO:0007669"/>
    <property type="project" value="TreeGrafter"/>
</dbReference>
<dbReference type="InterPro" id="IPR000403">
    <property type="entry name" value="PI3/4_kinase_cat_dom"/>
</dbReference>
<feature type="compositionally biased region" description="Basic and acidic residues" evidence="4">
    <location>
        <begin position="561"/>
        <end position="572"/>
    </location>
</feature>
<dbReference type="InterPro" id="IPR050517">
    <property type="entry name" value="DDR_Repair_Kinase"/>
</dbReference>
<evidence type="ECO:0000259" key="5">
    <source>
        <dbReference type="PROSITE" id="PS50290"/>
    </source>
</evidence>
<evidence type="ECO:0000256" key="3">
    <source>
        <dbReference type="ARBA" id="ARBA00023128"/>
    </source>
</evidence>
<evidence type="ECO:0000256" key="2">
    <source>
        <dbReference type="ARBA" id="ARBA00008164"/>
    </source>
</evidence>
<evidence type="ECO:0000256" key="4">
    <source>
        <dbReference type="SAM" id="MobiDB-lite"/>
    </source>
</evidence>
<evidence type="ECO:0000313" key="7">
    <source>
        <dbReference type="Proteomes" id="UP001177023"/>
    </source>
</evidence>
<dbReference type="InterPro" id="IPR001107">
    <property type="entry name" value="Band_7"/>
</dbReference>
<dbReference type="Pfam" id="PF15785">
    <property type="entry name" value="SMG1"/>
    <property type="match status" value="1"/>
</dbReference>
<dbReference type="GO" id="GO:0000184">
    <property type="term" value="P:nuclear-transcribed mRNA catabolic process, nonsense-mediated decay"/>
    <property type="evidence" value="ECO:0007669"/>
    <property type="project" value="InterPro"/>
</dbReference>
<keyword evidence="3" id="KW-0496">Mitochondrion</keyword>
<dbReference type="GO" id="GO:0004674">
    <property type="term" value="F:protein serine/threonine kinase activity"/>
    <property type="evidence" value="ECO:0007669"/>
    <property type="project" value="InterPro"/>
</dbReference>
<dbReference type="Pfam" id="PF01145">
    <property type="entry name" value="Band_7"/>
    <property type="match status" value="1"/>
</dbReference>
<feature type="region of interest" description="Disordered" evidence="4">
    <location>
        <begin position="2088"/>
        <end position="2117"/>
    </location>
</feature>
<dbReference type="FunFam" id="3.30.479.30:FF:000008">
    <property type="entry name" value="Stomatin-like protein 2, mitochondrial"/>
    <property type="match status" value="1"/>
</dbReference>
<dbReference type="PANTHER" id="PTHR11139">
    <property type="entry name" value="ATAXIA TELANGIECTASIA MUTATED ATM -RELATED"/>
    <property type="match status" value="1"/>
</dbReference>